<keyword evidence="8 14" id="KW-0067">ATP-binding</keyword>
<evidence type="ECO:0000256" key="3">
    <source>
        <dbReference type="ARBA" id="ARBA00005417"/>
    </source>
</evidence>
<evidence type="ECO:0000256" key="11">
    <source>
        <dbReference type="ARBA" id="ARBA00023136"/>
    </source>
</evidence>
<dbReference type="SUPFAM" id="SSF52540">
    <property type="entry name" value="P-loop containing nucleoside triphosphate hydrolases"/>
    <property type="match status" value="1"/>
</dbReference>
<evidence type="ECO:0000256" key="4">
    <source>
        <dbReference type="ARBA" id="ARBA00022448"/>
    </source>
</evidence>
<dbReference type="InterPro" id="IPR017871">
    <property type="entry name" value="ABC_transporter-like_CS"/>
</dbReference>
<keyword evidence="5" id="KW-1003">Cell membrane</keyword>
<evidence type="ECO:0000256" key="9">
    <source>
        <dbReference type="ARBA" id="ARBA00022967"/>
    </source>
</evidence>
<keyword evidence="6 12" id="KW-0812">Transmembrane</keyword>
<dbReference type="SMART" id="SM00382">
    <property type="entry name" value="AAA"/>
    <property type="match status" value="1"/>
</dbReference>
<keyword evidence="9" id="KW-1278">Translocase</keyword>
<dbReference type="InterPro" id="IPR003593">
    <property type="entry name" value="AAA+_ATPase"/>
</dbReference>
<dbReference type="Gene3D" id="3.40.50.300">
    <property type="entry name" value="P-loop containing nucleotide triphosphate hydrolases"/>
    <property type="match status" value="1"/>
</dbReference>
<evidence type="ECO:0000256" key="5">
    <source>
        <dbReference type="ARBA" id="ARBA00022475"/>
    </source>
</evidence>
<dbReference type="InterPro" id="IPR003439">
    <property type="entry name" value="ABC_transporter-like_ATP-bd"/>
</dbReference>
<dbReference type="Pfam" id="PF00005">
    <property type="entry name" value="ABC_tran"/>
    <property type="match status" value="1"/>
</dbReference>
<dbReference type="InterPro" id="IPR027417">
    <property type="entry name" value="P-loop_NTPase"/>
</dbReference>
<protein>
    <submittedName>
        <fullName evidence="14">ATP-binding cassette domain-containing protein</fullName>
    </submittedName>
</protein>
<dbReference type="PANTHER" id="PTHR43553">
    <property type="entry name" value="HEAVY METAL TRANSPORTER"/>
    <property type="match status" value="1"/>
</dbReference>
<keyword evidence="11 12" id="KW-0472">Membrane</keyword>
<feature type="transmembrane region" description="Helical" evidence="12">
    <location>
        <begin position="559"/>
        <end position="578"/>
    </location>
</feature>
<comment type="subcellular location">
    <subcellularLocation>
        <location evidence="2">Cell membrane</location>
        <topology evidence="2">Peripheral membrane protein</topology>
    </subcellularLocation>
    <subcellularLocation>
        <location evidence="1">Membrane</location>
        <topology evidence="1">Multi-pass membrane protein</topology>
    </subcellularLocation>
</comment>
<dbReference type="PROSITE" id="PS00211">
    <property type="entry name" value="ABC_TRANSPORTER_1"/>
    <property type="match status" value="1"/>
</dbReference>
<dbReference type="GO" id="GO:0042626">
    <property type="term" value="F:ATPase-coupled transmembrane transporter activity"/>
    <property type="evidence" value="ECO:0007669"/>
    <property type="project" value="TreeGrafter"/>
</dbReference>
<evidence type="ECO:0000256" key="8">
    <source>
        <dbReference type="ARBA" id="ARBA00022840"/>
    </source>
</evidence>
<feature type="transmembrane region" description="Helical" evidence="12">
    <location>
        <begin position="344"/>
        <end position="377"/>
    </location>
</feature>
<comment type="caution">
    <text evidence="14">The sequence shown here is derived from an EMBL/GenBank/DDBJ whole genome shotgun (WGS) entry which is preliminary data.</text>
</comment>
<dbReference type="EMBL" id="JAAIKC010000015">
    <property type="protein sequence ID" value="NEW09281.1"/>
    <property type="molecule type" value="Genomic_DNA"/>
</dbReference>
<name>A0A6G4A633_9BACL</name>
<dbReference type="GO" id="GO:0016887">
    <property type="term" value="F:ATP hydrolysis activity"/>
    <property type="evidence" value="ECO:0007669"/>
    <property type="project" value="InterPro"/>
</dbReference>
<evidence type="ECO:0000256" key="7">
    <source>
        <dbReference type="ARBA" id="ARBA00022741"/>
    </source>
</evidence>
<keyword evidence="10 12" id="KW-1133">Transmembrane helix</keyword>
<dbReference type="AlphaFoldDB" id="A0A6G4A633"/>
<dbReference type="CDD" id="cd03225">
    <property type="entry name" value="ABC_cobalt_CbiO_domain1"/>
    <property type="match status" value="1"/>
</dbReference>
<feature type="transmembrane region" description="Helical" evidence="12">
    <location>
        <begin position="389"/>
        <end position="410"/>
    </location>
</feature>
<reference evidence="14" key="1">
    <citation type="submission" date="2020-02" db="EMBL/GenBank/DDBJ databases">
        <authorList>
            <person name="Shen X.-R."/>
            <person name="Zhang Y.-X."/>
        </authorList>
    </citation>
    <scope>NUCLEOTIDE SEQUENCE</scope>
    <source>
        <strain evidence="14">SYP-B3998</strain>
    </source>
</reference>
<keyword evidence="7" id="KW-0547">Nucleotide-binding</keyword>
<dbReference type="PROSITE" id="PS50893">
    <property type="entry name" value="ABC_TRANSPORTER_2"/>
    <property type="match status" value="1"/>
</dbReference>
<evidence type="ECO:0000256" key="10">
    <source>
        <dbReference type="ARBA" id="ARBA00022989"/>
    </source>
</evidence>
<evidence type="ECO:0000256" key="6">
    <source>
        <dbReference type="ARBA" id="ARBA00022692"/>
    </source>
</evidence>
<comment type="similarity">
    <text evidence="3">Belongs to the ABC transporter superfamily.</text>
</comment>
<evidence type="ECO:0000313" key="14">
    <source>
        <dbReference type="EMBL" id="NEW09281.1"/>
    </source>
</evidence>
<organism evidence="14">
    <name type="scientific">Paenibacillus sp. SYP-B3998</name>
    <dbReference type="NCBI Taxonomy" id="2678564"/>
    <lineage>
        <taxon>Bacteria</taxon>
        <taxon>Bacillati</taxon>
        <taxon>Bacillota</taxon>
        <taxon>Bacilli</taxon>
        <taxon>Bacillales</taxon>
        <taxon>Paenibacillaceae</taxon>
        <taxon>Paenibacillus</taxon>
    </lineage>
</organism>
<feature type="domain" description="ABC transporter" evidence="13">
    <location>
        <begin position="3"/>
        <end position="242"/>
    </location>
</feature>
<keyword evidence="4" id="KW-0813">Transport</keyword>
<feature type="transmembrane region" description="Helical" evidence="12">
    <location>
        <begin position="430"/>
        <end position="449"/>
    </location>
</feature>
<sequence>MTIALGNLHICTPENPNNHLLKALNVTLHQGEITLLIGHTGSGKSTLLQVLAGILEPTSGTIQLDGQALWQKGKVERRHLLRLGLTFQFPEQQLFAGNIRREFTYSLRPYRLGAQENERRIQAACDDFDPHGIFAMQRSPFTLSGGEQRRLALATTFATSPDWLFMDEPTAGLEAAAVRELLRLIRERELSRGGLIIATHDLDTFFPLADRVIVMNRGAIVADGSPAALCREPELLVRAGVGLPSCVETAQSLARCGIAITPDRLTPELAAEAIAAALLVGVARISSGEASPHVRESAVTSARAAERLSTAVSADYAAEPLQASAEVLQPNPAAWLRLDPRAKWLLYLLLVIGTMLQQQWTGLVVAALPVALAFVGLPRLVLRGGMKIAWPFVIFMAISVGLAGLDVSTANEQFAIGFSIERAWSTMLNVSRLFIVVIAGYWLAATTPYGQLVQGLNWALRYFKKVKIPVESFALAVSLIFRFIPLILREWQRFSTIVRARGKAALRPGRVRTRDIPALVVPLLLSMFYKAEQLTIAMEMKKIDGKQLARQSDSLKWQGADGLLVAGGILCFGLLVYIRG</sequence>
<accession>A0A6G4A633</accession>
<dbReference type="GO" id="GO:0005886">
    <property type="term" value="C:plasma membrane"/>
    <property type="evidence" value="ECO:0007669"/>
    <property type="project" value="UniProtKB-SubCell"/>
</dbReference>
<evidence type="ECO:0000256" key="12">
    <source>
        <dbReference type="SAM" id="Phobius"/>
    </source>
</evidence>
<dbReference type="InterPro" id="IPR050095">
    <property type="entry name" value="ECF_ABC_transporter_ATP-bd"/>
</dbReference>
<dbReference type="InterPro" id="IPR003339">
    <property type="entry name" value="ABC/ECF_trnsptr_transmembrane"/>
</dbReference>
<evidence type="ECO:0000259" key="13">
    <source>
        <dbReference type="PROSITE" id="PS50893"/>
    </source>
</evidence>
<dbReference type="PANTHER" id="PTHR43553:SF1">
    <property type="entry name" value="ABC TRANSPORTER I FAMILY MEMBER 11, CHLOROPLASTIC"/>
    <property type="match status" value="1"/>
</dbReference>
<dbReference type="RefSeq" id="WP_163952996.1">
    <property type="nucleotide sequence ID" value="NZ_JAAIKC010000015.1"/>
</dbReference>
<gene>
    <name evidence="14" type="ORF">GK047_25290</name>
</gene>
<dbReference type="InterPro" id="IPR015856">
    <property type="entry name" value="ABC_transpr_CbiO/EcfA_su"/>
</dbReference>
<feature type="transmembrane region" description="Helical" evidence="12">
    <location>
        <begin position="470"/>
        <end position="488"/>
    </location>
</feature>
<evidence type="ECO:0000256" key="1">
    <source>
        <dbReference type="ARBA" id="ARBA00004141"/>
    </source>
</evidence>
<dbReference type="Pfam" id="PF02361">
    <property type="entry name" value="CbiQ"/>
    <property type="match status" value="1"/>
</dbReference>
<dbReference type="GO" id="GO:0005524">
    <property type="term" value="F:ATP binding"/>
    <property type="evidence" value="ECO:0007669"/>
    <property type="project" value="UniProtKB-KW"/>
</dbReference>
<evidence type="ECO:0000256" key="2">
    <source>
        <dbReference type="ARBA" id="ARBA00004202"/>
    </source>
</evidence>
<proteinExistence type="inferred from homology"/>
<dbReference type="CDD" id="cd16914">
    <property type="entry name" value="EcfT"/>
    <property type="match status" value="1"/>
</dbReference>